<dbReference type="InterPro" id="IPR052737">
    <property type="entry name" value="Omega-amidase_YafV"/>
</dbReference>
<dbReference type="Gene3D" id="3.60.110.10">
    <property type="entry name" value="Carbon-nitrogen hydrolase"/>
    <property type="match status" value="1"/>
</dbReference>
<dbReference type="PANTHER" id="PTHR47799:SF1">
    <property type="entry name" value="OMEGA-AMIDASE YAFV"/>
    <property type="match status" value="1"/>
</dbReference>
<organism evidence="7 8">
    <name type="scientific">Candidatus Endobugula sertula</name>
    <name type="common">Bugula neritina bacterial symbiont</name>
    <dbReference type="NCBI Taxonomy" id="62101"/>
    <lineage>
        <taxon>Bacteria</taxon>
        <taxon>Pseudomonadati</taxon>
        <taxon>Pseudomonadota</taxon>
        <taxon>Gammaproteobacteria</taxon>
        <taxon>Cellvibrionales</taxon>
        <taxon>Cellvibrionaceae</taxon>
        <taxon>Candidatus Endobugula</taxon>
    </lineage>
</organism>
<dbReference type="Pfam" id="PF00795">
    <property type="entry name" value="CN_hydrolase"/>
    <property type="match status" value="1"/>
</dbReference>
<dbReference type="AlphaFoldDB" id="A0A1D2QU58"/>
<evidence type="ECO:0000256" key="5">
    <source>
        <dbReference type="ARBA" id="ARBA00072139"/>
    </source>
</evidence>
<comment type="similarity">
    <text evidence="1">Belongs to the carbon-nitrogen hydrolase superfamily. NIT1/NIT2 family.</text>
</comment>
<dbReference type="PANTHER" id="PTHR47799">
    <property type="entry name" value="OMEGA-AMIDASE YAFV"/>
    <property type="match status" value="1"/>
</dbReference>
<dbReference type="STRING" id="62101.AB835_00050"/>
<name>A0A1D2QU58_9GAMM</name>
<sequence>MNNLRVSLVQPDLVWLDPQANLSHLASLMAGLSGSVDLIVLPEMFTSGFTEKPESLSGNQYTVEWMLKQSQQLNAAIAGSLAFEGTPDDIGAINKRYVNRLVFVSPSGDVSHYDKAHLFRMGREHERYQAGSKRRVVDYRGWRLLLTVCYDLRFPVFCRNCNDYDAMLCVANWPTSRRHVWRTLLQARAIENQAYVIGVNRVGVDGRQLEYSGDSMAVDVQGHILVDGGDGCESVLAAELSADNLRHAREVFPVWKDADSFQLI</sequence>
<dbReference type="InterPro" id="IPR001110">
    <property type="entry name" value="UPF0012_CS"/>
</dbReference>
<accession>A0A1D2QU58</accession>
<evidence type="ECO:0000256" key="3">
    <source>
        <dbReference type="ARBA" id="ARBA00039118"/>
    </source>
</evidence>
<proteinExistence type="inferred from homology"/>
<evidence type="ECO:0000256" key="4">
    <source>
        <dbReference type="ARBA" id="ARBA00052904"/>
    </source>
</evidence>
<reference evidence="7 8" key="1">
    <citation type="journal article" date="2016" name="Appl. Environ. Microbiol.">
        <title>Lack of Overt Genome Reduction in the Bryostatin-Producing Bryozoan Symbiont "Candidatus Endobugula sertula".</title>
        <authorList>
            <person name="Miller I.J."/>
            <person name="Vanee N."/>
            <person name="Fong S.S."/>
            <person name="Lim-Fong G.E."/>
            <person name="Kwan J.C."/>
        </authorList>
    </citation>
    <scope>NUCLEOTIDE SEQUENCE [LARGE SCALE GENOMIC DNA]</scope>
    <source>
        <strain evidence="7">AB1-4</strain>
    </source>
</reference>
<dbReference type="GO" id="GO:0050152">
    <property type="term" value="F:omega-amidase activity"/>
    <property type="evidence" value="ECO:0007669"/>
    <property type="project" value="UniProtKB-EC"/>
</dbReference>
<gene>
    <name evidence="7" type="ORF">AB835_00050</name>
</gene>
<dbReference type="PROSITE" id="PS50263">
    <property type="entry name" value="CN_HYDROLASE"/>
    <property type="match status" value="1"/>
</dbReference>
<protein>
    <recommendedName>
        <fullName evidence="5">Omega-amidase YafV</fullName>
        <ecNumber evidence="3">3.5.1.3</ecNumber>
    </recommendedName>
</protein>
<dbReference type="NCBIfam" id="NF007757">
    <property type="entry name" value="PRK10438.1"/>
    <property type="match status" value="1"/>
</dbReference>
<dbReference type="Proteomes" id="UP000242502">
    <property type="component" value="Unassembled WGS sequence"/>
</dbReference>
<feature type="domain" description="CN hydrolase" evidence="6">
    <location>
        <begin position="4"/>
        <end position="242"/>
    </location>
</feature>
<dbReference type="EMBL" id="MDLC01000001">
    <property type="protein sequence ID" value="ODS25098.1"/>
    <property type="molecule type" value="Genomic_DNA"/>
</dbReference>
<dbReference type="InterPro" id="IPR036526">
    <property type="entry name" value="C-N_Hydrolase_sf"/>
</dbReference>
<dbReference type="PROSITE" id="PS01227">
    <property type="entry name" value="UPF0012"/>
    <property type="match status" value="1"/>
</dbReference>
<comment type="catalytic activity">
    <reaction evidence="4">
        <text>a monoamide of a dicarboxylate + H2O = a dicarboxylate + NH4(+)</text>
        <dbReference type="Rhea" id="RHEA:11716"/>
        <dbReference type="ChEBI" id="CHEBI:15377"/>
        <dbReference type="ChEBI" id="CHEBI:28938"/>
        <dbReference type="ChEBI" id="CHEBI:28965"/>
        <dbReference type="ChEBI" id="CHEBI:77450"/>
        <dbReference type="EC" id="3.5.1.3"/>
    </reaction>
</comment>
<dbReference type="CDD" id="cd07575">
    <property type="entry name" value="Xc-1258_like"/>
    <property type="match status" value="1"/>
</dbReference>
<evidence type="ECO:0000259" key="6">
    <source>
        <dbReference type="PROSITE" id="PS50263"/>
    </source>
</evidence>
<evidence type="ECO:0000256" key="2">
    <source>
        <dbReference type="ARBA" id="ARBA00022801"/>
    </source>
</evidence>
<keyword evidence="2 7" id="KW-0378">Hydrolase</keyword>
<evidence type="ECO:0000313" key="7">
    <source>
        <dbReference type="EMBL" id="ODS25098.1"/>
    </source>
</evidence>
<evidence type="ECO:0000256" key="1">
    <source>
        <dbReference type="ARBA" id="ARBA00010613"/>
    </source>
</evidence>
<dbReference type="InterPro" id="IPR003010">
    <property type="entry name" value="C-N_Hydrolase"/>
</dbReference>
<comment type="caution">
    <text evidence="7">The sequence shown here is derived from an EMBL/GenBank/DDBJ whole genome shotgun (WGS) entry which is preliminary data.</text>
</comment>
<dbReference type="GO" id="GO:0106008">
    <property type="term" value="F:2-oxoglutaramate amidase activity"/>
    <property type="evidence" value="ECO:0007669"/>
    <property type="project" value="TreeGrafter"/>
</dbReference>
<dbReference type="SUPFAM" id="SSF56317">
    <property type="entry name" value="Carbon-nitrogen hydrolase"/>
    <property type="match status" value="1"/>
</dbReference>
<evidence type="ECO:0000313" key="8">
    <source>
        <dbReference type="Proteomes" id="UP000242502"/>
    </source>
</evidence>
<dbReference type="EC" id="3.5.1.3" evidence="3"/>
<dbReference type="FunFam" id="3.60.110.10:FF:000004">
    <property type="entry name" value="Carbon-nitrogen hydrolase"/>
    <property type="match status" value="1"/>
</dbReference>